<dbReference type="STRING" id="485916.Dtox_2600"/>
<dbReference type="OrthoDB" id="1679795at2"/>
<protein>
    <recommendedName>
        <fullName evidence="4">Alkaline shock response membrane anchor protein AmaP</fullName>
    </recommendedName>
</protein>
<keyword evidence="1" id="KW-1133">Transmembrane helix</keyword>
<dbReference type="HOGENOM" id="CLU_120389_2_0_9"/>
<keyword evidence="1" id="KW-0812">Transmembrane</keyword>
<dbReference type="KEGG" id="dae:Dtox_2600"/>
<dbReference type="Proteomes" id="UP000002217">
    <property type="component" value="Chromosome"/>
</dbReference>
<keyword evidence="3" id="KW-1185">Reference proteome</keyword>
<accession>C8W0Z7</accession>
<name>C8W0Z7_DESAS</name>
<sequence length="178" mass="19677">MGSFDRIVLGLYSFLLTIIIILSISFLSGWRYPVDLINLSGINQMQKETVAALLIILILAGIRLFFVSLKYQKAGKHAVVNDNALGEVRISLQAIEGLVEKKVLLMSGVRQAKPKIVAEPPGISLYMEIVVTPDINVPQISGLLQEQIKEYVFEVTGITVNNVKILVESFAVNKPRVE</sequence>
<keyword evidence="1" id="KW-0472">Membrane</keyword>
<reference evidence="2 3" key="1">
    <citation type="journal article" date="2009" name="Stand. Genomic Sci.">
        <title>Complete genome sequence of Desulfotomaculum acetoxidans type strain (5575).</title>
        <authorList>
            <person name="Spring S."/>
            <person name="Lapidus A."/>
            <person name="Schroder M."/>
            <person name="Gleim D."/>
            <person name="Sims D."/>
            <person name="Meincke L."/>
            <person name="Glavina Del Rio T."/>
            <person name="Tice H."/>
            <person name="Copeland A."/>
            <person name="Cheng J.F."/>
            <person name="Lucas S."/>
            <person name="Chen F."/>
            <person name="Nolan M."/>
            <person name="Bruce D."/>
            <person name="Goodwin L."/>
            <person name="Pitluck S."/>
            <person name="Ivanova N."/>
            <person name="Mavromatis K."/>
            <person name="Mikhailova N."/>
            <person name="Pati A."/>
            <person name="Chen A."/>
            <person name="Palaniappan K."/>
            <person name="Land M."/>
            <person name="Hauser L."/>
            <person name="Chang Y.J."/>
            <person name="Jeffries C.D."/>
            <person name="Chain P."/>
            <person name="Saunders E."/>
            <person name="Brettin T."/>
            <person name="Detter J.C."/>
            <person name="Goker M."/>
            <person name="Bristow J."/>
            <person name="Eisen J.A."/>
            <person name="Markowitz V."/>
            <person name="Hugenholtz P."/>
            <person name="Kyrpides N.C."/>
            <person name="Klenk H.P."/>
            <person name="Han C."/>
        </authorList>
    </citation>
    <scope>NUCLEOTIDE SEQUENCE [LARGE SCALE GENOMIC DNA]</scope>
    <source>
        <strain evidence="3">ATCC 49208 / DSM 771 / VKM B-1644</strain>
    </source>
</reference>
<dbReference type="RefSeq" id="WP_015758088.1">
    <property type="nucleotide sequence ID" value="NC_013216.1"/>
</dbReference>
<evidence type="ECO:0000256" key="1">
    <source>
        <dbReference type="SAM" id="Phobius"/>
    </source>
</evidence>
<dbReference type="NCBIfam" id="NF033218">
    <property type="entry name" value="anchor_AmaP"/>
    <property type="match status" value="1"/>
</dbReference>
<feature type="transmembrane region" description="Helical" evidence="1">
    <location>
        <begin position="50"/>
        <end position="69"/>
    </location>
</feature>
<feature type="transmembrane region" description="Helical" evidence="1">
    <location>
        <begin position="7"/>
        <end position="30"/>
    </location>
</feature>
<dbReference type="eggNOG" id="COG1302">
    <property type="taxonomic scope" value="Bacteria"/>
</dbReference>
<gene>
    <name evidence="2" type="ordered locus">Dtox_2600</name>
</gene>
<evidence type="ECO:0000313" key="2">
    <source>
        <dbReference type="EMBL" id="ACV63393.1"/>
    </source>
</evidence>
<proteinExistence type="predicted"/>
<evidence type="ECO:0008006" key="4">
    <source>
        <dbReference type="Google" id="ProtNLM"/>
    </source>
</evidence>
<evidence type="ECO:0000313" key="3">
    <source>
        <dbReference type="Proteomes" id="UP000002217"/>
    </source>
</evidence>
<dbReference type="AlphaFoldDB" id="C8W0Z7"/>
<organism evidence="2 3">
    <name type="scientific">Desulfofarcimen acetoxidans (strain ATCC 49208 / DSM 771 / KCTC 5769 / VKM B-1644 / 5575)</name>
    <name type="common">Desulfotomaculum acetoxidans</name>
    <dbReference type="NCBI Taxonomy" id="485916"/>
    <lineage>
        <taxon>Bacteria</taxon>
        <taxon>Bacillati</taxon>
        <taxon>Bacillota</taxon>
        <taxon>Clostridia</taxon>
        <taxon>Eubacteriales</taxon>
        <taxon>Peptococcaceae</taxon>
        <taxon>Desulfofarcimen</taxon>
    </lineage>
</organism>
<dbReference type="EMBL" id="CP001720">
    <property type="protein sequence ID" value="ACV63393.1"/>
    <property type="molecule type" value="Genomic_DNA"/>
</dbReference>